<dbReference type="KEGG" id="wgl:WIGMOR_0622"/>
<dbReference type="InterPro" id="IPR011034">
    <property type="entry name" value="Formyl_transferase-like_C_sf"/>
</dbReference>
<keyword evidence="2" id="KW-0441">Lipid A biosynthesis</keyword>
<dbReference type="Pfam" id="PF01370">
    <property type="entry name" value="Epimerase"/>
    <property type="match status" value="1"/>
</dbReference>
<evidence type="ECO:0000256" key="4">
    <source>
        <dbReference type="ARBA" id="ARBA00023002"/>
    </source>
</evidence>
<dbReference type="Gene3D" id="3.40.50.720">
    <property type="entry name" value="NAD(P)-binding Rossmann-like Domain"/>
    <property type="match status" value="1"/>
</dbReference>
<dbReference type="SUPFAM" id="SSF53328">
    <property type="entry name" value="Formyltransferase"/>
    <property type="match status" value="1"/>
</dbReference>
<dbReference type="InterPro" id="IPR001509">
    <property type="entry name" value="Epimerase_deHydtase"/>
</dbReference>
<dbReference type="InterPro" id="IPR036477">
    <property type="entry name" value="Formyl_transf_N_sf"/>
</dbReference>
<dbReference type="NCBIfam" id="NF005998">
    <property type="entry name" value="PRK08125.1"/>
    <property type="match status" value="1"/>
</dbReference>
<evidence type="ECO:0000259" key="8">
    <source>
        <dbReference type="Pfam" id="PF00551"/>
    </source>
</evidence>
<dbReference type="HOGENOM" id="CLU_007383_23_2_6"/>
<evidence type="ECO:0000313" key="12">
    <source>
        <dbReference type="Proteomes" id="UP000009061"/>
    </source>
</evidence>
<sequence>MKAIIFAYHDIGCIGLLSLIKSGYKILSVITHNDQKNEKIFFSSVKSIALKKNIPVFTSETINSFIWIEYFKKLEPDVIFSFYYRNILCSEILKIPKFGSFNLHGSLLPKYRGCCPLNWSIIRGEYQTGVTLHRMTTKIDHGPIISQVKININKLDNAISLHKKICYAAYNMLNKIAPVILKKNFCETPQNCHNTSYFGKRSPEDGLIDWNQSAKKIYNLIRGLTKPWPGAFSYLNNKKIIFWKSKIIKKKYDIDPGLIIKINPLIISCKIQALNIISAQYTKHTFNNKTNIYHLSMIKNKKYVIYPNSTSKPILKKILILGINGFIGYHITKRLLKSNSYKIYGLDLKKNLIEKFINNSKIKFLQKNIKSCSHWVKEKVKKCDIILPLIAIARPMQYVQEPIKTFELDFEENLKIIRYCVKYKKRLIFPSTSEVYGMCTDKEFHETNSNFVTGSVRNQRWIYASSKQLLDRIIWAYGKSNNLLFTIFRPFNWVGSRLDDFKIAQMNHARVITQMIFNIAHGLPINLVNCGKQKRCFTDIYDGIEALFRIIENKKNNCNQEIINIGNPKNEYSILELAKIVVHTFQKFTSSNTFPKFSGFRNLRGDEYYGFGYQDIEYRKPNIGIAQKLLDWKPKIQINNTINYMIKFFLQL</sequence>
<dbReference type="Pfam" id="PF02911">
    <property type="entry name" value="Formyl_trans_C"/>
    <property type="match status" value="1"/>
</dbReference>
<keyword evidence="1" id="KW-0444">Lipid biosynthesis</keyword>
<dbReference type="GO" id="GO:0016491">
    <property type="term" value="F:oxidoreductase activity"/>
    <property type="evidence" value="ECO:0007669"/>
    <property type="project" value="UniProtKB-KW"/>
</dbReference>
<dbReference type="GO" id="GO:0016740">
    <property type="term" value="F:transferase activity"/>
    <property type="evidence" value="ECO:0007669"/>
    <property type="project" value="UniProtKB-KW"/>
</dbReference>
<keyword evidence="3" id="KW-0448">Lipopolysaccharide biosynthesis</keyword>
<feature type="domain" description="NAD-dependent epimerase/dehydratase" evidence="9">
    <location>
        <begin position="318"/>
        <end position="566"/>
    </location>
</feature>
<dbReference type="PANTHER" id="PTHR43245">
    <property type="entry name" value="BIFUNCTIONAL POLYMYXIN RESISTANCE PROTEIN ARNA"/>
    <property type="match status" value="1"/>
</dbReference>
<dbReference type="GO" id="GO:0046677">
    <property type="term" value="P:response to antibiotic"/>
    <property type="evidence" value="ECO:0007669"/>
    <property type="project" value="UniProtKB-KW"/>
</dbReference>
<dbReference type="SUPFAM" id="SSF50486">
    <property type="entry name" value="FMT C-terminal domain-like"/>
    <property type="match status" value="1"/>
</dbReference>
<evidence type="ECO:0000256" key="3">
    <source>
        <dbReference type="ARBA" id="ARBA00022985"/>
    </source>
</evidence>
<dbReference type="RefSeq" id="WP_014354373.1">
    <property type="nucleotide sequence ID" value="NC_016893.1"/>
</dbReference>
<dbReference type="PANTHER" id="PTHR43245:SF13">
    <property type="entry name" value="UDP-D-APIOSE_UDP-D-XYLOSE SYNTHASE 2"/>
    <property type="match status" value="1"/>
</dbReference>
<dbReference type="OrthoDB" id="9802815at2"/>
<keyword evidence="4" id="KW-0560">Oxidoreductase</keyword>
<dbReference type="eggNOG" id="COG0451">
    <property type="taxonomic scope" value="Bacteria"/>
</dbReference>
<evidence type="ECO:0000256" key="5">
    <source>
        <dbReference type="ARBA" id="ARBA00023098"/>
    </source>
</evidence>
<feature type="domain" description="Formyl transferase N-terminal" evidence="8">
    <location>
        <begin position="25"/>
        <end position="173"/>
    </location>
</feature>
<name>H6Q5F2_WIGGL</name>
<evidence type="ECO:0000256" key="7">
    <source>
        <dbReference type="ARBA" id="ARBA00023268"/>
    </source>
</evidence>
<evidence type="ECO:0000259" key="9">
    <source>
        <dbReference type="Pfam" id="PF01370"/>
    </source>
</evidence>
<dbReference type="EMBL" id="CP003315">
    <property type="protein sequence ID" value="AFA41435.1"/>
    <property type="molecule type" value="Genomic_DNA"/>
</dbReference>
<dbReference type="GO" id="GO:0016020">
    <property type="term" value="C:membrane"/>
    <property type="evidence" value="ECO:0007669"/>
    <property type="project" value="GOC"/>
</dbReference>
<dbReference type="eggNOG" id="COG0223">
    <property type="taxonomic scope" value="Bacteria"/>
</dbReference>
<keyword evidence="11" id="KW-0808">Transferase</keyword>
<keyword evidence="5" id="KW-0443">Lipid metabolism</keyword>
<dbReference type="GO" id="GO:0009245">
    <property type="term" value="P:lipid A biosynthetic process"/>
    <property type="evidence" value="ECO:0007669"/>
    <property type="project" value="UniProtKB-KW"/>
</dbReference>
<protein>
    <submittedName>
        <fullName evidence="11">UDP-L-Ara4N formyltransferase/UDP-GlcA C-4'-decarboxylase</fullName>
    </submittedName>
</protein>
<dbReference type="CDD" id="cd08702">
    <property type="entry name" value="Arna_FMT_C"/>
    <property type="match status" value="1"/>
</dbReference>
<dbReference type="SUPFAM" id="SSF51735">
    <property type="entry name" value="NAD(P)-binding Rossmann-fold domains"/>
    <property type="match status" value="1"/>
</dbReference>
<dbReference type="Pfam" id="PF00551">
    <property type="entry name" value="Formyl_trans_N"/>
    <property type="match status" value="1"/>
</dbReference>
<keyword evidence="7" id="KW-0511">Multifunctional enzyme</keyword>
<evidence type="ECO:0000256" key="1">
    <source>
        <dbReference type="ARBA" id="ARBA00022516"/>
    </source>
</evidence>
<dbReference type="InterPro" id="IPR002376">
    <property type="entry name" value="Formyl_transf_N"/>
</dbReference>
<dbReference type="Proteomes" id="UP000009061">
    <property type="component" value="Chromosome"/>
</dbReference>
<evidence type="ECO:0000313" key="11">
    <source>
        <dbReference type="EMBL" id="AFA41435.1"/>
    </source>
</evidence>
<dbReference type="STRING" id="1142511.WIGMOR_0622"/>
<gene>
    <name evidence="11" type="primary">arnA</name>
    <name evidence="11" type="synonym">pmrI</name>
    <name evidence="11" type="synonym">yfbG</name>
    <name evidence="11" type="ORF">WIGMOR_0622</name>
</gene>
<organism evidence="11 12">
    <name type="scientific">Wigglesworthia glossinidia endosymbiont of Glossina morsitans morsitans</name>
    <name type="common">Yale colony</name>
    <dbReference type="NCBI Taxonomy" id="1142511"/>
    <lineage>
        <taxon>Bacteria</taxon>
        <taxon>Pseudomonadati</taxon>
        <taxon>Pseudomonadota</taxon>
        <taxon>Gammaproteobacteria</taxon>
        <taxon>Enterobacterales</taxon>
        <taxon>Erwiniaceae</taxon>
        <taxon>Wigglesworthia</taxon>
    </lineage>
</organism>
<dbReference type="GO" id="GO:0009103">
    <property type="term" value="P:lipopolysaccharide biosynthetic process"/>
    <property type="evidence" value="ECO:0007669"/>
    <property type="project" value="UniProtKB-KW"/>
</dbReference>
<dbReference type="InterPro" id="IPR036291">
    <property type="entry name" value="NAD(P)-bd_dom_sf"/>
</dbReference>
<feature type="domain" description="Formyl transferase C-terminal" evidence="10">
    <location>
        <begin position="202"/>
        <end position="281"/>
    </location>
</feature>
<dbReference type="InterPro" id="IPR050177">
    <property type="entry name" value="Lipid_A_modif_metabolic_enz"/>
</dbReference>
<keyword evidence="12" id="KW-1185">Reference proteome</keyword>
<dbReference type="Gene3D" id="3.40.50.12230">
    <property type="match status" value="1"/>
</dbReference>
<dbReference type="InterPro" id="IPR005793">
    <property type="entry name" value="Formyl_trans_C"/>
</dbReference>
<evidence type="ECO:0000256" key="2">
    <source>
        <dbReference type="ARBA" id="ARBA00022556"/>
    </source>
</evidence>
<proteinExistence type="predicted"/>
<keyword evidence="6" id="KW-0046">Antibiotic resistance</keyword>
<dbReference type="NCBIfam" id="NF008872">
    <property type="entry name" value="PRK11908.1"/>
    <property type="match status" value="1"/>
</dbReference>
<dbReference type="AlphaFoldDB" id="H6Q5F2"/>
<evidence type="ECO:0000259" key="10">
    <source>
        <dbReference type="Pfam" id="PF02911"/>
    </source>
</evidence>
<reference evidence="11 12" key="1">
    <citation type="journal article" date="2012" name="MBio">
        <title>Insight into the transmission biology and species-specific functional capabilities of tsetse (Diptera: glossinidae) obligate symbiont wigglesworthia.</title>
        <authorList>
            <person name="Rio R.V."/>
            <person name="Symula R.E."/>
            <person name="Wang J."/>
            <person name="Lohs C."/>
            <person name="Wu Y.N."/>
            <person name="Snyder A.K."/>
            <person name="Bjornson R.D."/>
            <person name="Oshima K."/>
            <person name="Biehl B.S."/>
            <person name="Perna N.T."/>
            <person name="Hattori M."/>
            <person name="Aksoy S."/>
        </authorList>
    </citation>
    <scope>NUCLEOTIDE SEQUENCE [LARGE SCALE GENOMIC DNA]</scope>
    <source>
        <strain evidence="11">WGM</strain>
    </source>
</reference>
<evidence type="ECO:0000256" key="6">
    <source>
        <dbReference type="ARBA" id="ARBA00023251"/>
    </source>
</evidence>
<accession>H6Q5F2</accession>